<comment type="similarity">
    <text evidence="1">Belongs to the UPF0065 (bug) family.</text>
</comment>
<dbReference type="PANTHER" id="PTHR42928:SF5">
    <property type="entry name" value="BLR1237 PROTEIN"/>
    <property type="match status" value="1"/>
</dbReference>
<dbReference type="EMBL" id="CP053069">
    <property type="protein sequence ID" value="QJR10336.1"/>
    <property type="molecule type" value="Genomic_DNA"/>
</dbReference>
<organism evidence="3 4">
    <name type="scientific">Usitatibacter rugosus</name>
    <dbReference type="NCBI Taxonomy" id="2732067"/>
    <lineage>
        <taxon>Bacteria</taxon>
        <taxon>Pseudomonadati</taxon>
        <taxon>Pseudomonadota</taxon>
        <taxon>Betaproteobacteria</taxon>
        <taxon>Nitrosomonadales</taxon>
        <taxon>Usitatibacteraceae</taxon>
        <taxon>Usitatibacter</taxon>
    </lineage>
</organism>
<feature type="chain" id="PRO_5026752603" description="Tripartite-type tricarboxylate transporter receptor subunit TctC" evidence="2">
    <location>
        <begin position="21"/>
        <end position="319"/>
    </location>
</feature>
<proteinExistence type="inferred from homology"/>
<dbReference type="PIRSF" id="PIRSF017082">
    <property type="entry name" value="YflP"/>
    <property type="match status" value="1"/>
</dbReference>
<dbReference type="Gene3D" id="3.40.190.10">
    <property type="entry name" value="Periplasmic binding protein-like II"/>
    <property type="match status" value="1"/>
</dbReference>
<evidence type="ECO:0008006" key="5">
    <source>
        <dbReference type="Google" id="ProtNLM"/>
    </source>
</evidence>
<keyword evidence="2" id="KW-0732">Signal</keyword>
<evidence type="ECO:0000256" key="2">
    <source>
        <dbReference type="SAM" id="SignalP"/>
    </source>
</evidence>
<dbReference type="KEGG" id="uru:DSM104443_01394"/>
<dbReference type="Proteomes" id="UP000501534">
    <property type="component" value="Chromosome"/>
</dbReference>
<keyword evidence="4" id="KW-1185">Reference proteome</keyword>
<dbReference type="InterPro" id="IPR005064">
    <property type="entry name" value="BUG"/>
</dbReference>
<evidence type="ECO:0000313" key="3">
    <source>
        <dbReference type="EMBL" id="QJR10336.1"/>
    </source>
</evidence>
<dbReference type="AlphaFoldDB" id="A0A6M4GTB8"/>
<dbReference type="CDD" id="cd13578">
    <property type="entry name" value="PBP2_Bug27"/>
    <property type="match status" value="1"/>
</dbReference>
<dbReference type="RefSeq" id="WP_171090768.1">
    <property type="nucleotide sequence ID" value="NZ_CP053069.1"/>
</dbReference>
<sequence>MKRIRLALAATLLATLPALAQDWPNKPVKMIVPFPPGGGTDTVARPLAQKLSTILGQQVVIDNRGGAGGTIGAAVVAKSPPDGYTVLLYSVHGAVAAAAYKNLSYDLEKDLVPVTTAAIFPDVLVAANRVPAKTLPELIAFAKANPGKINCGSAGNGTSRHLSCEMFAAAAGFKATHVPYKGTGPATAALVAGEIDYIFEALGSAAGQIRGGTVRPIVVTSAKRSPSFPEIPTAMESGMPGFEVTSWYGLWVPAGTPKPIIDKLRAAVVKAFEDPDLKETWFKLGAEPGGSTPEEFRSLISRDIAKWGKVVRDSNITIE</sequence>
<feature type="signal peptide" evidence="2">
    <location>
        <begin position="1"/>
        <end position="20"/>
    </location>
</feature>
<dbReference type="SUPFAM" id="SSF53850">
    <property type="entry name" value="Periplasmic binding protein-like II"/>
    <property type="match status" value="1"/>
</dbReference>
<accession>A0A6M4GTB8</accession>
<name>A0A6M4GTB8_9PROT</name>
<dbReference type="PANTHER" id="PTHR42928">
    <property type="entry name" value="TRICARBOXYLATE-BINDING PROTEIN"/>
    <property type="match status" value="1"/>
</dbReference>
<evidence type="ECO:0000256" key="1">
    <source>
        <dbReference type="ARBA" id="ARBA00006987"/>
    </source>
</evidence>
<gene>
    <name evidence="3" type="ORF">DSM104443_01394</name>
</gene>
<reference evidence="3 4" key="1">
    <citation type="submission" date="2020-04" db="EMBL/GenBank/DDBJ databases">
        <title>Usitatibacter rugosus gen. nov., sp. nov. and Usitatibacter palustris sp. nov., novel members of Usitatibacteraceae fam. nov. within the order Nitrosomonadales isolated from soil.</title>
        <authorList>
            <person name="Huber K.J."/>
            <person name="Neumann-Schaal M."/>
            <person name="Geppert A."/>
            <person name="Luckner M."/>
            <person name="Wanner G."/>
            <person name="Overmann J."/>
        </authorList>
    </citation>
    <scope>NUCLEOTIDE SEQUENCE [LARGE SCALE GENOMIC DNA]</scope>
    <source>
        <strain evidence="3 4">0125_3</strain>
    </source>
</reference>
<evidence type="ECO:0000313" key="4">
    <source>
        <dbReference type="Proteomes" id="UP000501534"/>
    </source>
</evidence>
<dbReference type="InterPro" id="IPR042100">
    <property type="entry name" value="Bug_dom1"/>
</dbReference>
<dbReference type="Gene3D" id="3.40.190.150">
    <property type="entry name" value="Bordetella uptake gene, domain 1"/>
    <property type="match status" value="1"/>
</dbReference>
<dbReference type="Pfam" id="PF03401">
    <property type="entry name" value="TctC"/>
    <property type="match status" value="1"/>
</dbReference>
<protein>
    <recommendedName>
        <fullName evidence="5">Tripartite-type tricarboxylate transporter receptor subunit TctC</fullName>
    </recommendedName>
</protein>